<dbReference type="OrthoDB" id="3236218at2"/>
<dbReference type="RefSeq" id="WP_141918204.1">
    <property type="nucleotide sequence ID" value="NZ_BAAAYS010000016.1"/>
</dbReference>
<dbReference type="SUPFAM" id="SSF81296">
    <property type="entry name" value="E set domains"/>
    <property type="match status" value="1"/>
</dbReference>
<dbReference type="GO" id="GO:0005980">
    <property type="term" value="P:glycogen catabolic process"/>
    <property type="evidence" value="ECO:0007669"/>
    <property type="project" value="InterPro"/>
</dbReference>
<comment type="caution">
    <text evidence="6">The sequence shown here is derived from an EMBL/GenBank/DDBJ whole genome shotgun (WGS) entry which is preliminary data.</text>
</comment>
<keyword evidence="3" id="KW-0326">Glycosidase</keyword>
<keyword evidence="2" id="KW-0378">Hydrolase</keyword>
<dbReference type="InterPro" id="IPR014756">
    <property type="entry name" value="Ig_E-set"/>
</dbReference>
<dbReference type="InterPro" id="IPR013783">
    <property type="entry name" value="Ig-like_fold"/>
</dbReference>
<reference evidence="6 7" key="1">
    <citation type="submission" date="2019-06" db="EMBL/GenBank/DDBJ databases">
        <title>Sequencing the genomes of 1000 actinobacteria strains.</title>
        <authorList>
            <person name="Klenk H.-P."/>
        </authorList>
    </citation>
    <scope>NUCLEOTIDE SEQUENCE [LARGE SCALE GENOMIC DNA]</scope>
    <source>
        <strain evidence="6 7">DSM 18031</strain>
    </source>
</reference>
<gene>
    <name evidence="6" type="ORF">FB466_2028</name>
</gene>
<protein>
    <submittedName>
        <fullName evidence="6">Glycogen operon protein</fullName>
    </submittedName>
</protein>
<dbReference type="SMART" id="SM00642">
    <property type="entry name" value="Aamy"/>
    <property type="match status" value="1"/>
</dbReference>
<dbReference type="CDD" id="cd02856">
    <property type="entry name" value="E_set_GDE_Isoamylase_N"/>
    <property type="match status" value="1"/>
</dbReference>
<name>A0A543HS50_9MICO</name>
<keyword evidence="7" id="KW-1185">Reference proteome</keyword>
<sequence>MNDSVLPRLGVVVPTDGRVSVPRLSVWSEHATALWLCLLPAGGNSTPLSEWPMALVSDGVWSVESAAMVPGQRYALRAEGPEGPTHRFNSERLLLDPYGRGVEQTSDGVWCSVVVADGFSWEGVAKPAIPLDHSVVYETHVKGFSVLNELLPFPVRGTYAGLGHQVSIAYLTSLGVTAVELLPVHAFVSEERLQELGMVNYWGYNSLAFFAPHNAYATREARKAGPSAVIAEFKTMVRNLHRAGIEVILDVVYNHTAEEGPEGPTTSLRGLDNASYYRQDETGRYVDVTGCGNTVNFGSAAAVRLVLDSLRYWANEMQVDGFRCDLAATLGRNGDAAFTPDHPLLSAVVSDPELAGVKMIAEPWDVGIGGWQTGHFPRGWSEWNDRYRDRMRDFWLQDIAKARHDGDAGSGIGRFATRFAGSSNTFAQDRGPLASVNFITAHDGFTMADLTAYNVKHNLLNGENNRDGTNNNNSYNHGYEGPSNDENIERVRRKAVRNLLGTLLLSAGVPMLAGGDEFGRSQQGNNNAYCQDNEISWLPWRHEAWQHDLLRTTQHLVRLRHENPALRPRHYGQMDRVIPQASKMEWFDGSGNRMPESDWNSPLNRTLQYVATSTPEFEEFNRILCIVHALEDDTIVTLPRFDGVTSYELLWDSADEAPRPNPESYGQFAPGTTLRIPGTSMQLYRALS</sequence>
<organism evidence="6 7">
    <name type="scientific">Klugiella xanthotipulae</name>
    <dbReference type="NCBI Taxonomy" id="244735"/>
    <lineage>
        <taxon>Bacteria</taxon>
        <taxon>Bacillati</taxon>
        <taxon>Actinomycetota</taxon>
        <taxon>Actinomycetes</taxon>
        <taxon>Micrococcales</taxon>
        <taxon>Microbacteriaceae</taxon>
        <taxon>Klugiella</taxon>
    </lineage>
</organism>
<feature type="region of interest" description="Disordered" evidence="4">
    <location>
        <begin position="462"/>
        <end position="485"/>
    </location>
</feature>
<feature type="domain" description="Glycosyl hydrolase family 13 catalytic" evidence="5">
    <location>
        <begin position="138"/>
        <end position="560"/>
    </location>
</feature>
<proteinExistence type="inferred from homology"/>
<dbReference type="InterPro" id="IPR011837">
    <property type="entry name" value="Glycogen_debranch_GlgX"/>
</dbReference>
<dbReference type="CDD" id="cd11326">
    <property type="entry name" value="AmyAc_Glg_debranch"/>
    <property type="match status" value="1"/>
</dbReference>
<dbReference type="InterPro" id="IPR013780">
    <property type="entry name" value="Glyco_hydro_b"/>
</dbReference>
<dbReference type="PANTHER" id="PTHR43002">
    <property type="entry name" value="GLYCOGEN DEBRANCHING ENZYME"/>
    <property type="match status" value="1"/>
</dbReference>
<evidence type="ECO:0000259" key="5">
    <source>
        <dbReference type="SMART" id="SM00642"/>
    </source>
</evidence>
<dbReference type="EMBL" id="VFPN01000003">
    <property type="protein sequence ID" value="TQM61099.1"/>
    <property type="molecule type" value="Genomic_DNA"/>
</dbReference>
<dbReference type="AlphaFoldDB" id="A0A543HS50"/>
<evidence type="ECO:0000256" key="1">
    <source>
        <dbReference type="ARBA" id="ARBA00008061"/>
    </source>
</evidence>
<dbReference type="InterPro" id="IPR004193">
    <property type="entry name" value="Glyco_hydro_13_N"/>
</dbReference>
<evidence type="ECO:0000256" key="3">
    <source>
        <dbReference type="ARBA" id="ARBA00023295"/>
    </source>
</evidence>
<dbReference type="Pfam" id="PF00128">
    <property type="entry name" value="Alpha-amylase"/>
    <property type="match status" value="1"/>
</dbReference>
<dbReference type="SUPFAM" id="SSF51445">
    <property type="entry name" value="(Trans)glycosidases"/>
    <property type="match status" value="1"/>
</dbReference>
<dbReference type="GO" id="GO:0004135">
    <property type="term" value="F:amylo-alpha-1,6-glucosidase activity"/>
    <property type="evidence" value="ECO:0007669"/>
    <property type="project" value="InterPro"/>
</dbReference>
<dbReference type="InterPro" id="IPR017853">
    <property type="entry name" value="GH"/>
</dbReference>
<comment type="similarity">
    <text evidence="1">Belongs to the glycosyl hydrolase 13 family.</text>
</comment>
<evidence type="ECO:0000256" key="2">
    <source>
        <dbReference type="ARBA" id="ARBA00022801"/>
    </source>
</evidence>
<dbReference type="Proteomes" id="UP000318331">
    <property type="component" value="Unassembled WGS sequence"/>
</dbReference>
<dbReference type="InterPro" id="IPR044505">
    <property type="entry name" value="GlgX_Isoamylase_N_E_set"/>
</dbReference>
<dbReference type="NCBIfam" id="TIGR02100">
    <property type="entry name" value="glgX_debranch"/>
    <property type="match status" value="1"/>
</dbReference>
<evidence type="ECO:0000313" key="7">
    <source>
        <dbReference type="Proteomes" id="UP000318331"/>
    </source>
</evidence>
<dbReference type="InterPro" id="IPR006047">
    <property type="entry name" value="GH13_cat_dom"/>
</dbReference>
<dbReference type="Gene3D" id="2.60.40.10">
    <property type="entry name" value="Immunoglobulins"/>
    <property type="match status" value="1"/>
</dbReference>
<feature type="compositionally biased region" description="Low complexity" evidence="4">
    <location>
        <begin position="462"/>
        <end position="476"/>
    </location>
</feature>
<dbReference type="Gene3D" id="2.60.40.1180">
    <property type="entry name" value="Golgi alpha-mannosidase II"/>
    <property type="match status" value="1"/>
</dbReference>
<evidence type="ECO:0000313" key="6">
    <source>
        <dbReference type="EMBL" id="TQM61099.1"/>
    </source>
</evidence>
<dbReference type="Pfam" id="PF02922">
    <property type="entry name" value="CBM_48"/>
    <property type="match status" value="1"/>
</dbReference>
<dbReference type="SUPFAM" id="SSF51011">
    <property type="entry name" value="Glycosyl hydrolase domain"/>
    <property type="match status" value="1"/>
</dbReference>
<evidence type="ECO:0000256" key="4">
    <source>
        <dbReference type="SAM" id="MobiDB-lite"/>
    </source>
</evidence>
<accession>A0A543HS50</accession>
<dbReference type="Gene3D" id="3.20.20.80">
    <property type="entry name" value="Glycosidases"/>
    <property type="match status" value="1"/>
</dbReference>